<dbReference type="EMBL" id="BJVC01000003">
    <property type="protein sequence ID" value="GEL02528.1"/>
    <property type="molecule type" value="Genomic_DNA"/>
</dbReference>
<comment type="caution">
    <text evidence="2">The sequence shown here is derived from an EMBL/GenBank/DDBJ whole genome shotgun (WGS) entry which is preliminary data.</text>
</comment>
<feature type="domain" description="Hedgehog/Intein (Hint)" evidence="1">
    <location>
        <begin position="273"/>
        <end position="412"/>
    </location>
</feature>
<dbReference type="AlphaFoldDB" id="A0A511BWZ1"/>
<dbReference type="InterPro" id="IPR028992">
    <property type="entry name" value="Hedgehog/Intein_dom"/>
</dbReference>
<dbReference type="SUPFAM" id="SSF51294">
    <property type="entry name" value="Hedgehog/intein (Hint) domain"/>
    <property type="match status" value="1"/>
</dbReference>
<accession>A0A511BWZ1</accession>
<sequence>MPSDTVTNTTSSGVTYRVTTNTNFLGMTTSWDVVITGPDGSTSYDGRIYPVSGQVITGSDFSFTLANLLVGGTYVVPPGASGEVNIAVQLGTAFPTTMYIGGEATITTGLSGLSGLDISVDGGTATLASGIVGSALNGTTVTISHGGRFANGNSLINALTGTRIAFGPGGGTLTLNAGGAVLELTSTTITGYNPSETVIELQNSVAPVAQYTISGSGTSRVITLIGSDGNTISRYAVNMADGVSLPTGSFVPGSSQSNPLRITYSDGNTYVGVCFLAGALIGTPQGPRAVETLCVGDDVFVFRGTERLIRKIRWTGCATTQVDRDRPDDLAGYPVRICRDALAEGTPSRDLLVTPDHALFFEGVLIPARMLVNGRSIYFDRTITQYSYFHIETDDHAVIMANDLLTESYLDTGNRHVFRQKGKVATLPGRKKSWSEDAAARLATERALVEPVHERLRLRAEALDFVLQVRERERTDDPDLHLVDERGRKIRQARRTGRQSVFMIPDRVRFVRLMSRTMRPSETEGPFVDDRRRLGVLVGRIGFFDAGGSVELTAHLGNAALPGWESPENASCRWTRGEALLDLGVRERNSIGVLSIEILSSQHYPVTEDAHTDMVRIA</sequence>
<proteinExistence type="predicted"/>
<dbReference type="OrthoDB" id="7284755at2"/>
<dbReference type="RefSeq" id="WP_147093596.1">
    <property type="nucleotide sequence ID" value="NZ_BJVC01000003.1"/>
</dbReference>
<evidence type="ECO:0000313" key="2">
    <source>
        <dbReference type="EMBL" id="GEL02528.1"/>
    </source>
</evidence>
<protein>
    <recommendedName>
        <fullName evidence="1">Hedgehog/Intein (Hint) domain-containing protein</fullName>
    </recommendedName>
</protein>
<gene>
    <name evidence="2" type="ORF">SSA02_16910</name>
</gene>
<reference evidence="2 3" key="1">
    <citation type="submission" date="2019-07" db="EMBL/GenBank/DDBJ databases">
        <title>Whole genome shotgun sequence of Swaminathania salitolerans NBRC 104436.</title>
        <authorList>
            <person name="Hosoyama A."/>
            <person name="Uohara A."/>
            <person name="Ohji S."/>
            <person name="Ichikawa N."/>
        </authorList>
    </citation>
    <scope>NUCLEOTIDE SEQUENCE [LARGE SCALE GENOMIC DNA]</scope>
    <source>
        <strain evidence="2 3">NBRC 104436</strain>
    </source>
</reference>
<name>A0A511BWZ1_9PROT</name>
<organism evidence="2 3">
    <name type="scientific">Swaminathania salitolerans</name>
    <dbReference type="NCBI Taxonomy" id="182838"/>
    <lineage>
        <taxon>Bacteria</taxon>
        <taxon>Pseudomonadati</taxon>
        <taxon>Pseudomonadota</taxon>
        <taxon>Alphaproteobacteria</taxon>
        <taxon>Acetobacterales</taxon>
        <taxon>Acetobacteraceae</taxon>
        <taxon>Swaminathania</taxon>
    </lineage>
</organism>
<dbReference type="Pfam" id="PF13403">
    <property type="entry name" value="Hint_2"/>
    <property type="match status" value="1"/>
</dbReference>
<evidence type="ECO:0000313" key="3">
    <source>
        <dbReference type="Proteomes" id="UP000321405"/>
    </source>
</evidence>
<evidence type="ECO:0000259" key="1">
    <source>
        <dbReference type="Pfam" id="PF13403"/>
    </source>
</evidence>
<dbReference type="Proteomes" id="UP000321405">
    <property type="component" value="Unassembled WGS sequence"/>
</dbReference>
<keyword evidence="3" id="KW-1185">Reference proteome</keyword>
<dbReference type="InterPro" id="IPR036844">
    <property type="entry name" value="Hint_dom_sf"/>
</dbReference>